<dbReference type="GO" id="GO:0005813">
    <property type="term" value="C:centrosome"/>
    <property type="evidence" value="ECO:0007669"/>
    <property type="project" value="Ensembl"/>
</dbReference>
<dbReference type="InterPro" id="IPR001202">
    <property type="entry name" value="WW_dom"/>
</dbReference>
<comment type="subunit">
    <text evidence="15">Interacts (via N-terminus) with ATRIP. Interacts with ATM, ATR and MDC1. Interacts with XPA (via N-terminus) upon UV irradiation. Interacts with CEP83, CCDC92, TTBK2, DVL3, NPHP3 and weakly with NPHP4. Interacts with DZIP1.</text>
</comment>
<feature type="compositionally biased region" description="Basic and acidic residues" evidence="18">
    <location>
        <begin position="297"/>
        <end position="317"/>
    </location>
</feature>
<sequence length="1293" mass="144219">MAGRPIHIGDQLVLEEDYDETYIPNEQEILEYARVIGIDPVKEPELMWLAREGFVAPLPMEWKPCQDTITGDMYYFNFANGQSTWDHPCDEQYRKRVVHERGKLSAPGAVKKKDKKKKKEKKDKKDKEASKNAVALGSSLAPIQVPLGGLAPLRGFVDAPPSGLRGPQNVSRGSSAESGQLGEVPLPPQGFKTSAYTKGPLGAMHENKNTLSLLALGEEIIEDEEEESDNQVTNSILSDLSKLLFCIPLVLLSDESPGTSPPAKDVSLDSDSAGPSTPGKLLSQGADGSLSSAAGKEPQDRRSSVRLPGKEDNDKSDPAAFTCPVTTGMDPEVSQLAEASRKDSKEDLIDAGEEGSMREEAAKELRKEAPALKESRSEAGEVSELMKKPQVLGPVASDSKSFLGLDFGFHSRVTEGLLDGDMLSPVLGGAHRETQGLGRGDQDGNQSSRAEVQSQRSKGSERYSIPLHSQPTEEGPPESPKGQPGWMEAGEPEEDSVASPILLVSVQSVLKEQLQKATEEEEARMKEEEGQRLSQLRAQVHSSVEADKEQIRAEQEASLQRIREEFEAQQKAERASLEQKSRQTLAQLREELEASEERARAALKAEKEEALQQLSEQLEGKRKEAVAGLEREHSAELERLRSSLEAKHREVVSDLRKKIEAAQQKEVAQLQENLGWAEQRAHQKAHQVAEYEQELSSLLREKRLEVEREHERKLDKMKEEHWQAMAETWELYEAEEKKQRADLLGRLTAELERLRRAHERELEIMRQEQDKQLEDLRRRHRERERKLQDLEMELETRTKEVKTRMAQLDVQEETAPKEKQQLLDAQRQGALDSEVCLFLVLLCPLLQLRGILDELQARKLELESEVDFLQAQSQRLQRRISSLEAEAQRRQNILRELAVEANNSSTHFESDLYIEDLRKSLGTVKQVSESLSFAPLLSLSCLSSPSIRHYLSAEGMAVRSAKQFLVQQTRSLKRRQTALKAAQQHWRHELASSQGEPGDLPGTKALGDVRKSLEEETRHLDEMNSAMQKGHDLLKKKEEKLNQLETSLQEEALDEDILKGSPAKKVVTFDLSDSEDLSSESLSYPLPSGTSTPSPVIPNKISYLSSSLQRISSELNGVLSVLGSLSTPPPPLPLFTSSPSSKSSSVPAYSSLNRASASSVAASTSTQWAWDPGLGPQLSSSTAQAVDDFLLEKWHKYFPSGIPLLSSCPPSLENRLGYLSASEQLRLLQKPHSRSPEVGSTSIQSMIRANRQWLNRFKRDPKVHLFSVPKSTATSDLLQLDLDEDNRLHVYRC</sequence>
<reference evidence="20" key="2">
    <citation type="submission" date="2025-08" db="UniProtKB">
        <authorList>
            <consortium name="Ensembl"/>
        </authorList>
    </citation>
    <scope>IDENTIFICATION</scope>
    <source>
        <strain evidence="20">2N</strain>
    </source>
</reference>
<feature type="region of interest" description="Disordered" evidence="18">
    <location>
        <begin position="589"/>
        <end position="608"/>
    </location>
</feature>
<dbReference type="InterPro" id="IPR036020">
    <property type="entry name" value="WW_dom_sf"/>
</dbReference>
<evidence type="ECO:0000256" key="12">
    <source>
        <dbReference type="ARBA" id="ARBA00023242"/>
    </source>
</evidence>
<evidence type="ECO:0000256" key="9">
    <source>
        <dbReference type="ARBA" id="ARBA00023054"/>
    </source>
</evidence>
<evidence type="ECO:0000256" key="8">
    <source>
        <dbReference type="ARBA" id="ARBA00022794"/>
    </source>
</evidence>
<proteinExistence type="predicted"/>
<feature type="compositionally biased region" description="Basic and acidic residues" evidence="18">
    <location>
        <begin position="355"/>
        <end position="387"/>
    </location>
</feature>
<keyword evidence="12" id="KW-0539">Nucleus</keyword>
<dbReference type="GeneTree" id="ENSGT00950000183078"/>
<feature type="region of interest" description="Disordered" evidence="18">
    <location>
        <begin position="158"/>
        <end position="192"/>
    </location>
</feature>
<dbReference type="PROSITE" id="PS50020">
    <property type="entry name" value="WW_DOMAIN_2"/>
    <property type="match status" value="1"/>
</dbReference>
<evidence type="ECO:0000256" key="15">
    <source>
        <dbReference type="ARBA" id="ARBA00061715"/>
    </source>
</evidence>
<keyword evidence="7" id="KW-0498">Mitosis</keyword>
<keyword evidence="10" id="KW-0234">DNA repair</keyword>
<dbReference type="FunFam" id="3.30.1470.10:FF:000001">
    <property type="entry name" value="Centrosomal protein of 164 kDa"/>
    <property type="match status" value="1"/>
</dbReference>
<dbReference type="HOGENOM" id="CLU_002153_0_0_1"/>
<evidence type="ECO:0000256" key="5">
    <source>
        <dbReference type="ARBA" id="ARBA00022618"/>
    </source>
</evidence>
<dbReference type="eggNOG" id="ENOG502QR4A">
    <property type="taxonomic scope" value="Eukaryota"/>
</dbReference>
<organism evidence="20 21">
    <name type="scientific">Cavia porcellus</name>
    <name type="common">Guinea pig</name>
    <dbReference type="NCBI Taxonomy" id="10141"/>
    <lineage>
        <taxon>Eukaryota</taxon>
        <taxon>Metazoa</taxon>
        <taxon>Chordata</taxon>
        <taxon>Craniata</taxon>
        <taxon>Vertebrata</taxon>
        <taxon>Euteleostomi</taxon>
        <taxon>Mammalia</taxon>
        <taxon>Eutheria</taxon>
        <taxon>Euarchontoglires</taxon>
        <taxon>Glires</taxon>
        <taxon>Rodentia</taxon>
        <taxon>Hystricomorpha</taxon>
        <taxon>Caviidae</taxon>
        <taxon>Cavia</taxon>
    </lineage>
</organism>
<dbReference type="InParanoid" id="H0VM69"/>
<dbReference type="GO" id="GO:0097539">
    <property type="term" value="C:ciliary transition fiber"/>
    <property type="evidence" value="ECO:0007669"/>
    <property type="project" value="Ensembl"/>
</dbReference>
<accession>H0VM69</accession>
<dbReference type="Ensembl" id="ENSCPOT00000012892.3">
    <property type="protein sequence ID" value="ENSCPOP00000011490.3"/>
    <property type="gene ID" value="ENSCPOG00000012768.4"/>
</dbReference>
<feature type="compositionally biased region" description="Polar residues" evidence="18">
    <location>
        <begin position="532"/>
        <end position="542"/>
    </location>
</feature>
<keyword evidence="3" id="KW-0963">Cytoplasm</keyword>
<dbReference type="STRING" id="10141.ENSCPOP00000011490"/>
<evidence type="ECO:0000256" key="11">
    <source>
        <dbReference type="ARBA" id="ARBA00023212"/>
    </source>
</evidence>
<keyword evidence="21" id="KW-1185">Reference proteome</keyword>
<feature type="region of interest" description="Disordered" evidence="18">
    <location>
        <begin position="616"/>
        <end position="635"/>
    </location>
</feature>
<keyword evidence="6" id="KW-0227">DNA damage</keyword>
<evidence type="ECO:0000256" key="17">
    <source>
        <dbReference type="SAM" id="Coils"/>
    </source>
</evidence>
<dbReference type="GO" id="GO:0005829">
    <property type="term" value="C:cytosol"/>
    <property type="evidence" value="ECO:0007669"/>
    <property type="project" value="Ensembl"/>
</dbReference>
<evidence type="ECO:0000256" key="7">
    <source>
        <dbReference type="ARBA" id="ARBA00022776"/>
    </source>
</evidence>
<dbReference type="CDD" id="cd00201">
    <property type="entry name" value="WW"/>
    <property type="match status" value="1"/>
</dbReference>
<dbReference type="EMBL" id="AAKN02024831">
    <property type="status" value="NOT_ANNOTATED_CDS"/>
    <property type="molecule type" value="Genomic_DNA"/>
</dbReference>
<dbReference type="GO" id="GO:0060271">
    <property type="term" value="P:cilium assembly"/>
    <property type="evidence" value="ECO:0007669"/>
    <property type="project" value="Ensembl"/>
</dbReference>
<name>H0VM69_CAVPO</name>
<evidence type="ECO:0000256" key="10">
    <source>
        <dbReference type="ARBA" id="ARBA00023204"/>
    </source>
</evidence>
<keyword evidence="8" id="KW-0970">Cilium biogenesis/degradation</keyword>
<keyword evidence="5" id="KW-0132">Cell division</keyword>
<dbReference type="Gene3D" id="3.30.1470.10">
    <property type="entry name" value="Photosystem I PsaD, reaction center subunit II"/>
    <property type="match status" value="1"/>
</dbReference>
<evidence type="ECO:0000259" key="19">
    <source>
        <dbReference type="PROSITE" id="PS50020"/>
    </source>
</evidence>
<feature type="compositionally biased region" description="Basic residues" evidence="18">
    <location>
        <begin position="110"/>
        <end position="122"/>
    </location>
</feature>
<evidence type="ECO:0000313" key="20">
    <source>
        <dbReference type="Ensembl" id="ENSCPOP00000011490.3"/>
    </source>
</evidence>
<feature type="domain" description="WW" evidence="19">
    <location>
        <begin position="56"/>
        <end position="90"/>
    </location>
</feature>
<keyword evidence="13" id="KW-0131">Cell cycle</keyword>
<evidence type="ECO:0000313" key="21">
    <source>
        <dbReference type="Proteomes" id="UP000005447"/>
    </source>
</evidence>
<evidence type="ECO:0000256" key="16">
    <source>
        <dbReference type="ARBA" id="ARBA00067900"/>
    </source>
</evidence>
<evidence type="ECO:0000256" key="2">
    <source>
        <dbReference type="ARBA" id="ARBA00004123"/>
    </source>
</evidence>
<feature type="region of interest" description="Disordered" evidence="18">
    <location>
        <begin position="100"/>
        <end position="133"/>
    </location>
</feature>
<dbReference type="GO" id="GO:0051301">
    <property type="term" value="P:cell division"/>
    <property type="evidence" value="ECO:0007669"/>
    <property type="project" value="UniProtKB-KW"/>
</dbReference>
<dbReference type="Bgee" id="ENSCPOG00000012768">
    <property type="expression patterns" value="Expressed in testis and 13 other cell types or tissues"/>
</dbReference>
<reference evidence="21" key="1">
    <citation type="journal article" date="2011" name="Nature">
        <title>A high-resolution map of human evolutionary constraint using 29 mammals.</title>
        <authorList>
            <person name="Lindblad-Toh K."/>
            <person name="Garber M."/>
            <person name="Zuk O."/>
            <person name="Lin M.F."/>
            <person name="Parker B.J."/>
            <person name="Washietl S."/>
            <person name="Kheradpour P."/>
            <person name="Ernst J."/>
            <person name="Jordan G."/>
            <person name="Mauceli E."/>
            <person name="Ward L.D."/>
            <person name="Lowe C.B."/>
            <person name="Holloway A.K."/>
            <person name="Clamp M."/>
            <person name="Gnerre S."/>
            <person name="Alfoldi J."/>
            <person name="Beal K."/>
            <person name="Chang J."/>
            <person name="Clawson H."/>
            <person name="Cuff J."/>
            <person name="Di Palma F."/>
            <person name="Fitzgerald S."/>
            <person name="Flicek P."/>
            <person name="Guttman M."/>
            <person name="Hubisz M.J."/>
            <person name="Jaffe D.B."/>
            <person name="Jungreis I."/>
            <person name="Kent W.J."/>
            <person name="Kostka D."/>
            <person name="Lara M."/>
            <person name="Martins A.L."/>
            <person name="Massingham T."/>
            <person name="Moltke I."/>
            <person name="Raney B.J."/>
            <person name="Rasmussen M.D."/>
            <person name="Robinson J."/>
            <person name="Stark A."/>
            <person name="Vilella A.J."/>
            <person name="Wen J."/>
            <person name="Xie X."/>
            <person name="Zody M.C."/>
            <person name="Baldwin J."/>
            <person name="Bloom T."/>
            <person name="Chin C.W."/>
            <person name="Heiman D."/>
            <person name="Nicol R."/>
            <person name="Nusbaum C."/>
            <person name="Young S."/>
            <person name="Wilkinson J."/>
            <person name="Worley K.C."/>
            <person name="Kovar C.L."/>
            <person name="Muzny D.M."/>
            <person name="Gibbs R.A."/>
            <person name="Cree A."/>
            <person name="Dihn H.H."/>
            <person name="Fowler G."/>
            <person name="Jhangiani S."/>
            <person name="Joshi V."/>
            <person name="Lee S."/>
            <person name="Lewis L.R."/>
            <person name="Nazareth L.V."/>
            <person name="Okwuonu G."/>
            <person name="Santibanez J."/>
            <person name="Warren W.C."/>
            <person name="Mardis E.R."/>
            <person name="Weinstock G.M."/>
            <person name="Wilson R.K."/>
            <person name="Delehaunty K."/>
            <person name="Dooling D."/>
            <person name="Fronik C."/>
            <person name="Fulton L."/>
            <person name="Fulton B."/>
            <person name="Graves T."/>
            <person name="Minx P."/>
            <person name="Sodergren E."/>
            <person name="Birney E."/>
            <person name="Margulies E.H."/>
            <person name="Herrero J."/>
            <person name="Green E.D."/>
            <person name="Haussler D."/>
            <person name="Siepel A."/>
            <person name="Goldman N."/>
            <person name="Pollard K.S."/>
            <person name="Pedersen J.S."/>
            <person name="Lander E.S."/>
            <person name="Kellis M."/>
        </authorList>
    </citation>
    <scope>NUCLEOTIDE SEQUENCE [LARGE SCALE GENOMIC DNA]</scope>
    <source>
        <strain evidence="21">2N</strain>
    </source>
</reference>
<dbReference type="OMA" id="EEHWQAM"/>
<dbReference type="GO" id="GO:0005654">
    <property type="term" value="C:nucleoplasm"/>
    <property type="evidence" value="ECO:0007669"/>
    <property type="project" value="Ensembl"/>
</dbReference>
<dbReference type="GO" id="GO:0006281">
    <property type="term" value="P:DNA repair"/>
    <property type="evidence" value="ECO:0007669"/>
    <property type="project" value="UniProtKB-KW"/>
</dbReference>
<feature type="coiled-coil region" evidence="17">
    <location>
        <begin position="1027"/>
        <end position="1054"/>
    </location>
</feature>
<dbReference type="PANTHER" id="PTHR18902">
    <property type="entry name" value="NUCLEAR MITOTIC APPARATUS PROTEIN 1-RELATED"/>
    <property type="match status" value="1"/>
</dbReference>
<comment type="function">
    <text evidence="14">Plays a role in microtubule organization and/or maintenance for the formation of primary cilia (PC), a microtubule-based structure that protrudes from the surface of epithelial cells. Plays a critical role in G2/M checkpoint and nuclear divisions. A key player in the DNA damage-activated ATR/ATM signaling cascade since it is required for the proper phosphorylation of H2AX, RPA, CHEK2 and CHEK1. Plays a critical role in chromosome segregation, acting as a mediator required for the maintenance of genomic stability through modulation of MDC1, RPA and CHEK1.</text>
</comment>
<evidence type="ECO:0000256" key="13">
    <source>
        <dbReference type="ARBA" id="ARBA00023306"/>
    </source>
</evidence>
<feature type="compositionally biased region" description="Basic and acidic residues" evidence="18">
    <location>
        <begin position="339"/>
        <end position="348"/>
    </location>
</feature>
<feature type="region of interest" description="Disordered" evidence="18">
    <location>
        <begin position="512"/>
        <end position="556"/>
    </location>
</feature>
<evidence type="ECO:0000256" key="6">
    <source>
        <dbReference type="ARBA" id="ARBA00022763"/>
    </source>
</evidence>
<keyword evidence="9 17" id="KW-0175">Coiled coil</keyword>
<keyword evidence="4" id="KW-0597">Phosphoprotein</keyword>
<evidence type="ECO:0000256" key="1">
    <source>
        <dbReference type="ARBA" id="ARBA00004114"/>
    </source>
</evidence>
<dbReference type="Proteomes" id="UP000005447">
    <property type="component" value="Unassembled WGS sequence"/>
</dbReference>
<dbReference type="Pfam" id="PF00397">
    <property type="entry name" value="WW"/>
    <property type="match status" value="1"/>
</dbReference>
<evidence type="ECO:0000256" key="4">
    <source>
        <dbReference type="ARBA" id="ARBA00022553"/>
    </source>
</evidence>
<dbReference type="GO" id="GO:0005814">
    <property type="term" value="C:centriole"/>
    <property type="evidence" value="ECO:0007669"/>
    <property type="project" value="UniProtKB-SubCell"/>
</dbReference>
<feature type="compositionally biased region" description="Basic and acidic residues" evidence="18">
    <location>
        <begin position="544"/>
        <end position="556"/>
    </location>
</feature>
<feature type="region of interest" description="Disordered" evidence="18">
    <location>
        <begin position="255"/>
        <end position="390"/>
    </location>
</feature>
<evidence type="ECO:0000256" key="18">
    <source>
        <dbReference type="SAM" id="MobiDB-lite"/>
    </source>
</evidence>
<feature type="compositionally biased region" description="Basic and acidic residues" evidence="18">
    <location>
        <begin position="513"/>
        <end position="531"/>
    </location>
</feature>
<gene>
    <name evidence="20" type="primary">CEP164</name>
</gene>
<dbReference type="SUPFAM" id="SSF51045">
    <property type="entry name" value="WW domain"/>
    <property type="match status" value="1"/>
</dbReference>
<dbReference type="FunCoup" id="H0VM69">
    <property type="interactions" value="566"/>
</dbReference>
<feature type="compositionally biased region" description="Polar residues" evidence="18">
    <location>
        <begin position="168"/>
        <end position="178"/>
    </location>
</feature>
<reference evidence="20" key="3">
    <citation type="submission" date="2025-09" db="UniProtKB">
        <authorList>
            <consortium name="Ensembl"/>
        </authorList>
    </citation>
    <scope>IDENTIFICATION</scope>
    <source>
        <strain evidence="20">2N</strain>
    </source>
</reference>
<keyword evidence="11" id="KW-0206">Cytoskeleton</keyword>
<evidence type="ECO:0000256" key="3">
    <source>
        <dbReference type="ARBA" id="ARBA00022490"/>
    </source>
</evidence>
<feature type="compositionally biased region" description="Polar residues" evidence="18">
    <location>
        <begin position="443"/>
        <end position="457"/>
    </location>
</feature>
<feature type="coiled-coil region" evidence="17">
    <location>
        <begin position="845"/>
        <end position="900"/>
    </location>
</feature>
<feature type="compositionally biased region" description="Basic and acidic residues" evidence="18">
    <location>
        <begin position="618"/>
        <end position="635"/>
    </location>
</feature>
<evidence type="ECO:0000256" key="14">
    <source>
        <dbReference type="ARBA" id="ARBA00056906"/>
    </source>
</evidence>
<dbReference type="PROSITE" id="PS01159">
    <property type="entry name" value="WW_DOMAIN_1"/>
    <property type="match status" value="1"/>
</dbReference>
<dbReference type="InterPro" id="IPR051841">
    <property type="entry name" value="MT-Golgi_org_protein"/>
</dbReference>
<feature type="region of interest" description="Disordered" evidence="18">
    <location>
        <begin position="419"/>
        <end position="500"/>
    </location>
</feature>
<feature type="region of interest" description="Disordered" evidence="18">
    <location>
        <begin position="1077"/>
        <end position="1096"/>
    </location>
</feature>
<protein>
    <recommendedName>
        <fullName evidence="16">Centrosomal protein of 164 kDa</fullName>
    </recommendedName>
</protein>
<dbReference type="PANTHER" id="PTHR18902:SF27">
    <property type="entry name" value="CENTROSOMAL PROTEIN OF 164 KDA"/>
    <property type="match status" value="1"/>
</dbReference>
<dbReference type="VEuPathDB" id="HostDB:ENSCPOG00000012768"/>
<comment type="subcellular location">
    <subcellularLocation>
        <location evidence="1">Cytoplasm</location>
        <location evidence="1">Cytoskeleton</location>
        <location evidence="1">Microtubule organizing center</location>
        <location evidence="1">Centrosome</location>
        <location evidence="1">Centriole</location>
    </subcellularLocation>
    <subcellularLocation>
        <location evidence="2">Nucleus</location>
    </subcellularLocation>
</comment>